<keyword evidence="8" id="KW-1185">Reference proteome</keyword>
<dbReference type="GO" id="GO:0047804">
    <property type="term" value="F:cysteine-S-conjugate beta-lyase activity"/>
    <property type="evidence" value="ECO:0007669"/>
    <property type="project" value="UniProtKB-EC"/>
</dbReference>
<dbReference type="EC" id="4.4.1.13" evidence="2"/>
<feature type="domain" description="Aminotransferase class I/classII large" evidence="6">
    <location>
        <begin position="56"/>
        <end position="393"/>
    </location>
</feature>
<proteinExistence type="inferred from homology"/>
<dbReference type="Pfam" id="PF00155">
    <property type="entry name" value="Aminotran_1_2"/>
    <property type="match status" value="1"/>
</dbReference>
<dbReference type="InterPro" id="IPR051798">
    <property type="entry name" value="Class-II_PLP-Dep_Aminotrans"/>
</dbReference>
<dbReference type="RefSeq" id="WP_235812296.1">
    <property type="nucleotide sequence ID" value="NZ_AZEC01000015.1"/>
</dbReference>
<evidence type="ECO:0000259" key="6">
    <source>
        <dbReference type="Pfam" id="PF00155"/>
    </source>
</evidence>
<gene>
    <name evidence="7" type="ORF">FD09_GL000962</name>
</gene>
<dbReference type="InterPro" id="IPR004839">
    <property type="entry name" value="Aminotransferase_I/II_large"/>
</dbReference>
<keyword evidence="4 7" id="KW-0456">Lyase</keyword>
<dbReference type="InterPro" id="IPR027619">
    <property type="entry name" value="C-S_lyase_PatB-like"/>
</dbReference>
<dbReference type="PANTHER" id="PTHR43525">
    <property type="entry name" value="PROTEIN MALY"/>
    <property type="match status" value="1"/>
</dbReference>
<dbReference type="Gene3D" id="3.90.1150.10">
    <property type="entry name" value="Aspartate Aminotransferase, domain 1"/>
    <property type="match status" value="1"/>
</dbReference>
<dbReference type="Gene3D" id="3.40.640.10">
    <property type="entry name" value="Type I PLP-dependent aspartate aminotransferase-like (Major domain)"/>
    <property type="match status" value="1"/>
</dbReference>
<dbReference type="SUPFAM" id="SSF53383">
    <property type="entry name" value="PLP-dependent transferases"/>
    <property type="match status" value="1"/>
</dbReference>
<dbReference type="PATRIC" id="fig|1423792.3.peg.982"/>
<evidence type="ECO:0000313" key="7">
    <source>
        <dbReference type="EMBL" id="KRL10033.1"/>
    </source>
</evidence>
<organism evidence="7 8">
    <name type="scientific">Schleiferilactobacillus perolens DSM 12744</name>
    <dbReference type="NCBI Taxonomy" id="1423792"/>
    <lineage>
        <taxon>Bacteria</taxon>
        <taxon>Bacillati</taxon>
        <taxon>Bacillota</taxon>
        <taxon>Bacilli</taxon>
        <taxon>Lactobacillales</taxon>
        <taxon>Lactobacillaceae</taxon>
        <taxon>Schleiferilactobacillus</taxon>
    </lineage>
</organism>
<evidence type="ECO:0000313" key="8">
    <source>
        <dbReference type="Proteomes" id="UP000051330"/>
    </source>
</evidence>
<protein>
    <recommendedName>
        <fullName evidence="2">cysteine-S-conjugate beta-lyase</fullName>
        <ecNumber evidence="2">4.4.1.13</ecNumber>
    </recommendedName>
</protein>
<dbReference type="InterPro" id="IPR015424">
    <property type="entry name" value="PyrdxlP-dep_Trfase"/>
</dbReference>
<evidence type="ECO:0000256" key="5">
    <source>
        <dbReference type="ARBA" id="ARBA00037974"/>
    </source>
</evidence>
<dbReference type="CDD" id="cd00609">
    <property type="entry name" value="AAT_like"/>
    <property type="match status" value="1"/>
</dbReference>
<evidence type="ECO:0000256" key="2">
    <source>
        <dbReference type="ARBA" id="ARBA00012224"/>
    </source>
</evidence>
<keyword evidence="3" id="KW-0663">Pyridoxal phosphate</keyword>
<comment type="similarity">
    <text evidence="5">Belongs to the class-II pyridoxal-phosphate-dependent aminotransferase family. MalY/PatB cystathionine beta-lyase subfamily.</text>
</comment>
<accession>A0A0R1MQE8</accession>
<dbReference type="AlphaFoldDB" id="A0A0R1MQE8"/>
<comment type="cofactor">
    <cofactor evidence="1">
        <name>pyridoxal 5'-phosphate</name>
        <dbReference type="ChEBI" id="CHEBI:597326"/>
    </cofactor>
</comment>
<comment type="caution">
    <text evidence="7">The sequence shown here is derived from an EMBL/GenBank/DDBJ whole genome shotgun (WGS) entry which is preliminary data.</text>
</comment>
<name>A0A0R1MQE8_9LACO</name>
<reference evidence="7 8" key="1">
    <citation type="journal article" date="2015" name="Genome Announc.">
        <title>Expanding the biotechnology potential of lactobacilli through comparative genomics of 213 strains and associated genera.</title>
        <authorList>
            <person name="Sun Z."/>
            <person name="Harris H.M."/>
            <person name="McCann A."/>
            <person name="Guo C."/>
            <person name="Argimon S."/>
            <person name="Zhang W."/>
            <person name="Yang X."/>
            <person name="Jeffery I.B."/>
            <person name="Cooney J.C."/>
            <person name="Kagawa T.F."/>
            <person name="Liu W."/>
            <person name="Song Y."/>
            <person name="Salvetti E."/>
            <person name="Wrobel A."/>
            <person name="Rasinkangas P."/>
            <person name="Parkhill J."/>
            <person name="Rea M.C."/>
            <person name="O'Sullivan O."/>
            <person name="Ritari J."/>
            <person name="Douillard F.P."/>
            <person name="Paul Ross R."/>
            <person name="Yang R."/>
            <person name="Briner A.E."/>
            <person name="Felis G.E."/>
            <person name="de Vos W.M."/>
            <person name="Barrangou R."/>
            <person name="Klaenhammer T.R."/>
            <person name="Caufield P.W."/>
            <person name="Cui Y."/>
            <person name="Zhang H."/>
            <person name="O'Toole P.W."/>
        </authorList>
    </citation>
    <scope>NUCLEOTIDE SEQUENCE [LARGE SCALE GENOMIC DNA]</scope>
    <source>
        <strain evidence="7 8">DSM 12744</strain>
    </source>
</reference>
<dbReference type="EMBL" id="AZEC01000015">
    <property type="protein sequence ID" value="KRL10033.1"/>
    <property type="molecule type" value="Genomic_DNA"/>
</dbReference>
<dbReference type="PANTHER" id="PTHR43525:SF1">
    <property type="entry name" value="PROTEIN MALY"/>
    <property type="match status" value="1"/>
</dbReference>
<evidence type="ECO:0000256" key="3">
    <source>
        <dbReference type="ARBA" id="ARBA00022898"/>
    </source>
</evidence>
<dbReference type="NCBIfam" id="TIGR04350">
    <property type="entry name" value="C_S_lyase_PatB"/>
    <property type="match status" value="1"/>
</dbReference>
<dbReference type="STRING" id="1423792.FD09_GL000962"/>
<evidence type="ECO:0000256" key="1">
    <source>
        <dbReference type="ARBA" id="ARBA00001933"/>
    </source>
</evidence>
<dbReference type="Proteomes" id="UP000051330">
    <property type="component" value="Unassembled WGS sequence"/>
</dbReference>
<evidence type="ECO:0000256" key="4">
    <source>
        <dbReference type="ARBA" id="ARBA00023239"/>
    </source>
</evidence>
<dbReference type="InterPro" id="IPR015421">
    <property type="entry name" value="PyrdxlP-dep_Trfase_major"/>
</dbReference>
<dbReference type="GO" id="GO:0030170">
    <property type="term" value="F:pyridoxal phosphate binding"/>
    <property type="evidence" value="ECO:0007669"/>
    <property type="project" value="InterPro"/>
</dbReference>
<sequence length="405" mass="45933">MANTLTTENKAFIKSHLVDRHHTNTLKWDALQERFGNPDLLPLWVADMEFKTAQPVRDALIARVQEGVFGYSFIPDSYKEAFIHWQQDRHGITVKPEWLRFDNGVVNSLYAMVNWLTKPGDPVLIFQPVYYSFANAVTDTHRELISCNLLNTPQGWQVDHEALHTIIRDRKPKLAIWCSPHNPVGRVWQPEELEAVLTPLVDAGIPVVSDEIHEDFEIGDTPFTSVLSVANGRFQDHVIVLNAPSKTFNLATLLHSHVIIPNSAWRKDYDDFIKTIHQTEPSLLGVVAGEAAYRQGTPWLDQIIAIIRYNDSQVRHILHHGAPQIHLQPLEGTYLLYVDLGSYIPADKIKDFVQNHCHLAVDYGAWFSPQTPTFIRLNLATDPQLVARAAHQIVTALQETVPQAL</sequence>
<dbReference type="InterPro" id="IPR015422">
    <property type="entry name" value="PyrdxlP-dep_Trfase_small"/>
</dbReference>